<keyword evidence="1" id="KW-0472">Membrane</keyword>
<name>A0A158KQP3_9BURK</name>
<keyword evidence="1" id="KW-1133">Transmembrane helix</keyword>
<keyword evidence="3" id="KW-1185">Reference proteome</keyword>
<evidence type="ECO:0000256" key="1">
    <source>
        <dbReference type="SAM" id="Phobius"/>
    </source>
</evidence>
<feature type="transmembrane region" description="Helical" evidence="1">
    <location>
        <begin position="63"/>
        <end position="82"/>
    </location>
</feature>
<dbReference type="EMBL" id="FCOL02000095">
    <property type="protein sequence ID" value="SAL83315.1"/>
    <property type="molecule type" value="Genomic_DNA"/>
</dbReference>
<keyword evidence="1" id="KW-0812">Transmembrane</keyword>
<dbReference type="PANTHER" id="PTHR47704:SF1">
    <property type="entry name" value="POTASSIUM TRANSPORTER KIMA"/>
    <property type="match status" value="1"/>
</dbReference>
<gene>
    <name evidence="2" type="ORF">AWB67_06372</name>
</gene>
<feature type="transmembrane region" description="Helical" evidence="1">
    <location>
        <begin position="119"/>
        <end position="140"/>
    </location>
</feature>
<dbReference type="InterPro" id="IPR053153">
    <property type="entry name" value="APC_K+_Transporter"/>
</dbReference>
<dbReference type="Proteomes" id="UP000054925">
    <property type="component" value="Unassembled WGS sequence"/>
</dbReference>
<protein>
    <submittedName>
        <fullName evidence="2">Amino acid transporter-like protein</fullName>
    </submittedName>
</protein>
<accession>A0A158KQP3</accession>
<organism evidence="2 3">
    <name type="scientific">Caballeronia terrestris</name>
    <dbReference type="NCBI Taxonomy" id="1226301"/>
    <lineage>
        <taxon>Bacteria</taxon>
        <taxon>Pseudomonadati</taxon>
        <taxon>Pseudomonadota</taxon>
        <taxon>Betaproteobacteria</taxon>
        <taxon>Burkholderiales</taxon>
        <taxon>Burkholderiaceae</taxon>
        <taxon>Caballeronia</taxon>
    </lineage>
</organism>
<dbReference type="AlphaFoldDB" id="A0A158KQP3"/>
<comment type="caution">
    <text evidence="2">The sequence shown here is derived from an EMBL/GenBank/DDBJ whole genome shotgun (WGS) entry which is preliminary data.</text>
</comment>
<evidence type="ECO:0000313" key="2">
    <source>
        <dbReference type="EMBL" id="SAL83315.1"/>
    </source>
</evidence>
<proteinExistence type="predicted"/>
<dbReference type="PANTHER" id="PTHR47704">
    <property type="entry name" value="POTASSIUM TRANSPORTER KIMA"/>
    <property type="match status" value="1"/>
</dbReference>
<reference evidence="2" key="1">
    <citation type="submission" date="2016-01" db="EMBL/GenBank/DDBJ databases">
        <authorList>
            <person name="Peeters C."/>
        </authorList>
    </citation>
    <scope>NUCLEOTIDE SEQUENCE [LARGE SCALE GENOMIC DNA]</scope>
    <source>
        <strain evidence="2">LMG 22937</strain>
    </source>
</reference>
<evidence type="ECO:0000313" key="3">
    <source>
        <dbReference type="Proteomes" id="UP000054925"/>
    </source>
</evidence>
<sequence>MLPVDKIRNLLVGKPLDPLDPRTRHAIAVTPLLAWVGLGADGLSSSCYGPEEAFLALGQHTSLALFLALATAATVFIIALGYNQVIELFPTGGGGYRVATALLGPRPGLVSGAALLVDYVLTVATSLASGVDAFFSLLPVSAQAFKLATS</sequence>
<dbReference type="Gene3D" id="1.20.1740.10">
    <property type="entry name" value="Amino acid/polyamine transporter I"/>
    <property type="match status" value="1"/>
</dbReference>